<name>A0ABP5F8N1_9ACTN</name>
<comment type="caution">
    <text evidence="1">The sequence shown here is derived from an EMBL/GenBank/DDBJ whole genome shotgun (WGS) entry which is preliminary data.</text>
</comment>
<dbReference type="Proteomes" id="UP001500751">
    <property type="component" value="Unassembled WGS sequence"/>
</dbReference>
<organism evidence="1 2">
    <name type="scientific">Catenulispora yoronensis</name>
    <dbReference type="NCBI Taxonomy" id="450799"/>
    <lineage>
        <taxon>Bacteria</taxon>
        <taxon>Bacillati</taxon>
        <taxon>Actinomycetota</taxon>
        <taxon>Actinomycetes</taxon>
        <taxon>Catenulisporales</taxon>
        <taxon>Catenulisporaceae</taxon>
        <taxon>Catenulispora</taxon>
    </lineage>
</organism>
<evidence type="ECO:0000313" key="1">
    <source>
        <dbReference type="EMBL" id="GAA2016530.1"/>
    </source>
</evidence>
<sequence>MGAEFEPIHASKSASNASFIQVPVHDFRRESWVAQCAQGDLQWQGGMRGRHPTYAAVRVVQQPDDAIN</sequence>
<reference evidence="2" key="1">
    <citation type="journal article" date="2019" name="Int. J. Syst. Evol. Microbiol.">
        <title>The Global Catalogue of Microorganisms (GCM) 10K type strain sequencing project: providing services to taxonomists for standard genome sequencing and annotation.</title>
        <authorList>
            <consortium name="The Broad Institute Genomics Platform"/>
            <consortium name="The Broad Institute Genome Sequencing Center for Infectious Disease"/>
            <person name="Wu L."/>
            <person name="Ma J."/>
        </authorList>
    </citation>
    <scope>NUCLEOTIDE SEQUENCE [LARGE SCALE GENOMIC DNA]</scope>
    <source>
        <strain evidence="2">JCM 16014</strain>
    </source>
</reference>
<proteinExistence type="predicted"/>
<evidence type="ECO:0000313" key="2">
    <source>
        <dbReference type="Proteomes" id="UP001500751"/>
    </source>
</evidence>
<accession>A0ABP5F8N1</accession>
<dbReference type="EMBL" id="BAAAQN010000004">
    <property type="protein sequence ID" value="GAA2016530.1"/>
    <property type="molecule type" value="Genomic_DNA"/>
</dbReference>
<keyword evidence="2" id="KW-1185">Reference proteome</keyword>
<gene>
    <name evidence="1" type="ORF">GCM10009839_10180</name>
</gene>
<protein>
    <submittedName>
        <fullName evidence="1">Uncharacterized protein</fullName>
    </submittedName>
</protein>